<reference evidence="3 4" key="1">
    <citation type="journal article" date="2016" name="Genome Announc.">
        <title>Complete Genome and Plasmid Sequences for Rhodococcus fascians D188 and Draft Sequences for Rhodococcus Isolates PBTS 1 and PBTS 2.</title>
        <authorList>
            <person name="Stamler R.A."/>
            <person name="Vereecke D."/>
            <person name="Zhang Y."/>
            <person name="Schilkey F."/>
            <person name="Devitt N."/>
            <person name="Randall J.J."/>
        </authorList>
    </citation>
    <scope>NUCLEOTIDE SEQUENCE [LARGE SCALE GENOMIC DNA]</scope>
    <source>
        <strain evidence="3 4">PBTS2</strain>
    </source>
</reference>
<dbReference type="EMBL" id="CP015220">
    <property type="protein sequence ID" value="AMY21907.1"/>
    <property type="molecule type" value="Genomic_DNA"/>
</dbReference>
<feature type="region of interest" description="Disordered" evidence="2">
    <location>
        <begin position="1"/>
        <end position="28"/>
    </location>
</feature>
<evidence type="ECO:0000256" key="2">
    <source>
        <dbReference type="SAM" id="MobiDB-lite"/>
    </source>
</evidence>
<protein>
    <submittedName>
        <fullName evidence="3">N-acetylglucosamine repressor</fullName>
    </submittedName>
</protein>
<dbReference type="KEGG" id="rhs:A3Q41_00587"/>
<dbReference type="PATRIC" id="fig|1653479.3.peg.598"/>
<dbReference type="InterPro" id="IPR036388">
    <property type="entry name" value="WH-like_DNA-bd_sf"/>
</dbReference>
<dbReference type="SUPFAM" id="SSF46785">
    <property type="entry name" value="Winged helix' DNA-binding domain"/>
    <property type="match status" value="1"/>
</dbReference>
<dbReference type="PANTHER" id="PTHR18964">
    <property type="entry name" value="ROK (REPRESSOR, ORF, KINASE) FAMILY"/>
    <property type="match status" value="1"/>
</dbReference>
<proteinExistence type="inferred from homology"/>
<dbReference type="InterPro" id="IPR043129">
    <property type="entry name" value="ATPase_NBD"/>
</dbReference>
<name>A0A143QHQ2_RHOFA</name>
<keyword evidence="4" id="KW-1185">Reference proteome</keyword>
<comment type="similarity">
    <text evidence="1">Belongs to the ROK (NagC/XylR) family.</text>
</comment>
<dbReference type="PANTHER" id="PTHR18964:SF149">
    <property type="entry name" value="BIFUNCTIONAL UDP-N-ACETYLGLUCOSAMINE 2-EPIMERASE_N-ACETYLMANNOSAMINE KINASE"/>
    <property type="match status" value="1"/>
</dbReference>
<dbReference type="OrthoDB" id="3605644at2"/>
<dbReference type="InterPro" id="IPR000600">
    <property type="entry name" value="ROK"/>
</dbReference>
<organism evidence="3 4">
    <name type="scientific">Rhodococcoides fascians</name>
    <name type="common">Rhodococcus fascians</name>
    <dbReference type="NCBI Taxonomy" id="1828"/>
    <lineage>
        <taxon>Bacteria</taxon>
        <taxon>Bacillati</taxon>
        <taxon>Actinomycetota</taxon>
        <taxon>Actinomycetes</taxon>
        <taxon>Mycobacteriales</taxon>
        <taxon>Nocardiaceae</taxon>
        <taxon>Rhodococcoides</taxon>
    </lineage>
</organism>
<dbReference type="Gene3D" id="1.10.10.10">
    <property type="entry name" value="Winged helix-like DNA-binding domain superfamily/Winged helix DNA-binding domain"/>
    <property type="match status" value="1"/>
</dbReference>
<evidence type="ECO:0000256" key="1">
    <source>
        <dbReference type="ARBA" id="ARBA00006479"/>
    </source>
</evidence>
<feature type="compositionally biased region" description="Basic residues" evidence="2">
    <location>
        <begin position="1"/>
        <end position="11"/>
    </location>
</feature>
<dbReference type="RefSeq" id="WP_048316294.1">
    <property type="nucleotide sequence ID" value="NZ_CP015220.1"/>
</dbReference>
<dbReference type="AlphaFoldDB" id="A0A143QHQ2"/>
<dbReference type="Proteomes" id="UP000076038">
    <property type="component" value="Chromosome"/>
</dbReference>
<dbReference type="SUPFAM" id="SSF53067">
    <property type="entry name" value="Actin-like ATPase domain"/>
    <property type="match status" value="1"/>
</dbReference>
<accession>A0A143QHQ2</accession>
<evidence type="ECO:0000313" key="4">
    <source>
        <dbReference type="Proteomes" id="UP000076038"/>
    </source>
</evidence>
<gene>
    <name evidence="3" type="primary">nagC</name>
    <name evidence="3" type="ORF">A3Q41_00587</name>
</gene>
<reference evidence="4" key="2">
    <citation type="submission" date="2016-04" db="EMBL/GenBank/DDBJ databases">
        <title>Complete Genome and Plasmid Sequences for Rhodococcus fascians D188 and Draft Sequences for Rhodococcus spp. Isolates PBTS 1 and PBTS 2.</title>
        <authorList>
            <person name="Stamer R."/>
            <person name="Vereecke D."/>
            <person name="Zhang Y."/>
            <person name="Schilkey F."/>
            <person name="Devitt N."/>
            <person name="Randall J."/>
        </authorList>
    </citation>
    <scope>NUCLEOTIDE SEQUENCE [LARGE SCALE GENOMIC DNA]</scope>
    <source>
        <strain evidence="4">PBTS2</strain>
    </source>
</reference>
<evidence type="ECO:0000313" key="3">
    <source>
        <dbReference type="EMBL" id="AMY21907.1"/>
    </source>
</evidence>
<dbReference type="InterPro" id="IPR036390">
    <property type="entry name" value="WH_DNA-bd_sf"/>
</dbReference>
<dbReference type="Pfam" id="PF00480">
    <property type="entry name" value="ROK"/>
    <property type="match status" value="1"/>
</dbReference>
<sequence length="441" mass="45507">MSVSTLHHHSRPTALRSPARSTSHSPLRSRVQLVAPDLRIADSPAASVLRVACVEGPISRDSAARTTGLSIATVNRQVSALLGVGLLRERADLTAAGAIGRPRVPFEVNHEPFSTIGIHIGAVVTGIIVSDPRGKILGAVEIPTPGGSADAALASITRSAGAFAGRWHRRTPLWVGVALGGRVDTTTGTVDHPRLGWENAQVAGVIGGGLGLPISVSGHVEAMAASELLLAPRVSDAAAPPSSTGTSLYFYARESAGMALTIDGRVHTPSSGPGSIAHLPTGSSVLCSCGNRGCLEAAVSDRAIVTAAIDRKIFASVARGATHTTAPQPRPTISAVYRAATDGSEAARDLLVERAVTLGRTVALLRDMFNPDRVVLGGQAFTAYPAGIPHVGEAFAANSTLPRRDIRVTGFGDRVQEFAATVVSLSSLYSDPLASMRRAAA</sequence>
<dbReference type="Gene3D" id="3.30.420.40">
    <property type="match status" value="2"/>
</dbReference>